<evidence type="ECO:0000256" key="20">
    <source>
        <dbReference type="ARBA" id="ARBA00032253"/>
    </source>
</evidence>
<keyword evidence="11 24" id="KW-0812">Transmembrane</keyword>
<evidence type="ECO:0000256" key="9">
    <source>
        <dbReference type="ARBA" id="ARBA00022516"/>
    </source>
</evidence>
<dbReference type="GO" id="GO:0005886">
    <property type="term" value="C:plasma membrane"/>
    <property type="evidence" value="ECO:0007669"/>
    <property type="project" value="UniProtKB-SubCell"/>
</dbReference>
<comment type="pathway">
    <text evidence="4">Lipid metabolism.</text>
</comment>
<reference evidence="25" key="1">
    <citation type="submission" date="2020-03" db="EMBL/GenBank/DDBJ databases">
        <title>Draft sequencing of Calidifontibacter sp. DB0510.</title>
        <authorList>
            <person name="Kim D.-U."/>
        </authorList>
    </citation>
    <scope>NUCLEOTIDE SEQUENCE</scope>
    <source>
        <strain evidence="25">DB0510</strain>
    </source>
</reference>
<evidence type="ECO:0000256" key="22">
    <source>
        <dbReference type="ARBA" id="ARBA00032743"/>
    </source>
</evidence>
<evidence type="ECO:0000256" key="3">
    <source>
        <dbReference type="ARBA" id="ARBA00005119"/>
    </source>
</evidence>
<evidence type="ECO:0000256" key="10">
    <source>
        <dbReference type="ARBA" id="ARBA00022679"/>
    </source>
</evidence>
<accession>A0A967B0X3</accession>
<comment type="pathway">
    <text evidence="3">Phospholipid metabolism; CDP-diacylglycerol biosynthesis; CDP-diacylglycerol from sn-glycerol 3-phosphate: step 3/3.</text>
</comment>
<gene>
    <name evidence="25" type="ORF">G9U51_09395</name>
</gene>
<evidence type="ECO:0000256" key="24">
    <source>
        <dbReference type="SAM" id="Phobius"/>
    </source>
</evidence>
<comment type="subcellular location">
    <subcellularLocation>
        <location evidence="2">Cell membrane</location>
        <topology evidence="2">Multi-pass membrane protein</topology>
    </subcellularLocation>
</comment>
<keyword evidence="8" id="KW-1003">Cell membrane</keyword>
<feature type="transmembrane region" description="Helical" evidence="24">
    <location>
        <begin position="172"/>
        <end position="190"/>
    </location>
</feature>
<protein>
    <recommendedName>
        <fullName evidence="7">Phosphatidate cytidylyltransferase</fullName>
        <ecNumber evidence="6">2.7.7.41</ecNumber>
    </recommendedName>
    <alternativeName>
        <fullName evidence="20">CDP-DAG synthase</fullName>
    </alternativeName>
    <alternativeName>
        <fullName evidence="22">CDP-DG synthase</fullName>
    </alternativeName>
    <alternativeName>
        <fullName evidence="18">CDP-diacylglycerol synthase</fullName>
    </alternativeName>
    <alternativeName>
        <fullName evidence="21">CDP-diglyceride pyrophosphorylase</fullName>
    </alternativeName>
    <alternativeName>
        <fullName evidence="23">CDP-diglyceride synthase</fullName>
    </alternativeName>
    <alternativeName>
        <fullName evidence="19">CTP:phosphatidate cytidylyltransferase</fullName>
    </alternativeName>
</protein>
<dbReference type="Proteomes" id="UP000744769">
    <property type="component" value="Unassembled WGS sequence"/>
</dbReference>
<keyword evidence="17" id="KW-1208">Phospholipid metabolism</keyword>
<evidence type="ECO:0000256" key="21">
    <source>
        <dbReference type="ARBA" id="ARBA00032396"/>
    </source>
</evidence>
<evidence type="ECO:0000256" key="8">
    <source>
        <dbReference type="ARBA" id="ARBA00022475"/>
    </source>
</evidence>
<evidence type="ECO:0000256" key="17">
    <source>
        <dbReference type="ARBA" id="ARBA00023264"/>
    </source>
</evidence>
<evidence type="ECO:0000313" key="26">
    <source>
        <dbReference type="Proteomes" id="UP000744769"/>
    </source>
</evidence>
<evidence type="ECO:0000256" key="19">
    <source>
        <dbReference type="ARBA" id="ARBA00031825"/>
    </source>
</evidence>
<dbReference type="AlphaFoldDB" id="A0A967B0X3"/>
<keyword evidence="10" id="KW-0808">Transferase</keyword>
<dbReference type="GO" id="GO:0016024">
    <property type="term" value="P:CDP-diacylglycerol biosynthetic process"/>
    <property type="evidence" value="ECO:0007669"/>
    <property type="project" value="TreeGrafter"/>
</dbReference>
<feature type="transmembrane region" description="Helical" evidence="24">
    <location>
        <begin position="238"/>
        <end position="270"/>
    </location>
</feature>
<evidence type="ECO:0000256" key="13">
    <source>
        <dbReference type="ARBA" id="ARBA00022989"/>
    </source>
</evidence>
<evidence type="ECO:0000256" key="7">
    <source>
        <dbReference type="ARBA" id="ARBA00019373"/>
    </source>
</evidence>
<keyword evidence="9" id="KW-0444">Lipid biosynthesis</keyword>
<evidence type="ECO:0000256" key="14">
    <source>
        <dbReference type="ARBA" id="ARBA00023098"/>
    </source>
</evidence>
<organism evidence="25 26">
    <name type="scientific">Metallococcus carri</name>
    <dbReference type="NCBI Taxonomy" id="1656884"/>
    <lineage>
        <taxon>Bacteria</taxon>
        <taxon>Bacillati</taxon>
        <taxon>Actinomycetota</taxon>
        <taxon>Actinomycetes</taxon>
        <taxon>Micrococcales</taxon>
        <taxon>Dermacoccaceae</taxon>
        <taxon>Metallococcus</taxon>
    </lineage>
</organism>
<feature type="transmembrane region" description="Helical" evidence="24">
    <location>
        <begin position="146"/>
        <end position="165"/>
    </location>
</feature>
<dbReference type="EMBL" id="JAAOIV010000006">
    <property type="protein sequence ID" value="NHN55989.1"/>
    <property type="molecule type" value="Genomic_DNA"/>
</dbReference>
<evidence type="ECO:0000256" key="5">
    <source>
        <dbReference type="ARBA" id="ARBA00010185"/>
    </source>
</evidence>
<evidence type="ECO:0000256" key="11">
    <source>
        <dbReference type="ARBA" id="ARBA00022692"/>
    </source>
</evidence>
<sequence length="316" mass="34216">MTGTVATEESLPHQLLDTYLRILHLDRRSMRLDIDFLFVHLHITGRGVFFFWVTLGILTLAGIAVFASRKRELITKWVTWVMILPVVGIPIWIGRGPTAVLCTVLALISVREYARLVQLRPVDTAVLYALSVAYPLAAWLRPGWLHLVPLVVLLCGLPSVLAGDLEHGVRRAAFTGFGSIWICWSLASMVLIWRDAFLVCFAAAATDVAAWCGGKGFRRFAWARRSLSPLSPNKTVGGLAGAVIGAFVVLTLLGTISLGLLLAVAFGGVLGDLLESMVKRQAGVKDAGEWLPGFGGLLDRIDSLLLVLPLAAVALT</sequence>
<dbReference type="GO" id="GO:0004605">
    <property type="term" value="F:phosphatidate cytidylyltransferase activity"/>
    <property type="evidence" value="ECO:0007669"/>
    <property type="project" value="UniProtKB-EC"/>
</dbReference>
<name>A0A967B0X3_9MICO</name>
<feature type="transmembrane region" description="Helical" evidence="24">
    <location>
        <begin position="74"/>
        <end position="92"/>
    </location>
</feature>
<dbReference type="PANTHER" id="PTHR46382">
    <property type="entry name" value="PHOSPHATIDATE CYTIDYLYLTRANSFERASE"/>
    <property type="match status" value="1"/>
</dbReference>
<evidence type="ECO:0000256" key="18">
    <source>
        <dbReference type="ARBA" id="ARBA00029893"/>
    </source>
</evidence>
<keyword evidence="12 25" id="KW-0548">Nucleotidyltransferase</keyword>
<dbReference type="RefSeq" id="WP_166196337.1">
    <property type="nucleotide sequence ID" value="NZ_JAAOIV010000006.1"/>
</dbReference>
<comment type="caution">
    <text evidence="25">The sequence shown here is derived from an EMBL/GenBank/DDBJ whole genome shotgun (WGS) entry which is preliminary data.</text>
</comment>
<keyword evidence="16" id="KW-0594">Phospholipid biosynthesis</keyword>
<comment type="catalytic activity">
    <reaction evidence="1">
        <text>a 1,2-diacyl-sn-glycero-3-phosphate + CTP + H(+) = a CDP-1,2-diacyl-sn-glycerol + diphosphate</text>
        <dbReference type="Rhea" id="RHEA:16229"/>
        <dbReference type="ChEBI" id="CHEBI:15378"/>
        <dbReference type="ChEBI" id="CHEBI:33019"/>
        <dbReference type="ChEBI" id="CHEBI:37563"/>
        <dbReference type="ChEBI" id="CHEBI:58332"/>
        <dbReference type="ChEBI" id="CHEBI:58608"/>
        <dbReference type="EC" id="2.7.7.41"/>
    </reaction>
</comment>
<evidence type="ECO:0000256" key="16">
    <source>
        <dbReference type="ARBA" id="ARBA00023209"/>
    </source>
</evidence>
<evidence type="ECO:0000256" key="4">
    <source>
        <dbReference type="ARBA" id="ARBA00005189"/>
    </source>
</evidence>
<evidence type="ECO:0000256" key="1">
    <source>
        <dbReference type="ARBA" id="ARBA00001698"/>
    </source>
</evidence>
<proteinExistence type="inferred from homology"/>
<evidence type="ECO:0000256" key="23">
    <source>
        <dbReference type="ARBA" id="ARBA00033406"/>
    </source>
</evidence>
<keyword evidence="14" id="KW-0443">Lipid metabolism</keyword>
<dbReference type="PANTHER" id="PTHR46382:SF1">
    <property type="entry name" value="PHOSPHATIDATE CYTIDYLYLTRANSFERASE"/>
    <property type="match status" value="1"/>
</dbReference>
<evidence type="ECO:0000256" key="2">
    <source>
        <dbReference type="ARBA" id="ARBA00004651"/>
    </source>
</evidence>
<keyword evidence="26" id="KW-1185">Reference proteome</keyword>
<dbReference type="Pfam" id="PF01148">
    <property type="entry name" value="CTP_transf_1"/>
    <property type="match status" value="1"/>
</dbReference>
<keyword evidence="15 24" id="KW-0472">Membrane</keyword>
<keyword evidence="13 24" id="KW-1133">Transmembrane helix</keyword>
<evidence type="ECO:0000256" key="15">
    <source>
        <dbReference type="ARBA" id="ARBA00023136"/>
    </source>
</evidence>
<evidence type="ECO:0000313" key="25">
    <source>
        <dbReference type="EMBL" id="NHN55989.1"/>
    </source>
</evidence>
<evidence type="ECO:0000256" key="12">
    <source>
        <dbReference type="ARBA" id="ARBA00022695"/>
    </source>
</evidence>
<feature type="transmembrane region" description="Helical" evidence="24">
    <location>
        <begin position="49"/>
        <end position="67"/>
    </location>
</feature>
<evidence type="ECO:0000256" key="6">
    <source>
        <dbReference type="ARBA" id="ARBA00012487"/>
    </source>
</evidence>
<dbReference type="EC" id="2.7.7.41" evidence="6"/>
<comment type="similarity">
    <text evidence="5">Belongs to the CDS family.</text>
</comment>